<sequence length="1319" mass="147695">MKRRISLVTTSLVLILVLLNKEIKCQDDTTGAADTYVSSTAPPESSTTAPAAEDSSYSSTTAPAAEESSYSSTALPETTATGKVTTGKGKGGKTTYGKTTYGKTTGGKTTYGKTTYRKTTYGKTTGGKATYGKTTGGKTTYGKVTTGKVTTVTYPVDVYTNNRVQRVQRSEKPTTRRKAYNPPSKGRYDDRDRDTYRSRDRDADRSRDRYTDRSRGRAQSDDRYIDIYVREPERHRRNRKQRQTYTQVRFPARRYRGSSFPYRRPFISYVPWLPIYADPLTRQTIIYSPTGGMYIIPPLVNFYGQIFSVAELIAWGYASLVSSGAPPPPNVNVAPLIQPAPPGGVVPGVVGAAGGVVGGGVVGGGVVGGGVAAGGVGGGAVAGVRTNFGTFQQKYPRGYDLYDNPQREPERSDRPLYPDVMSDGGNRRIQTGASYNYYSQGQQRPQSQVNYGNSGNSQPRYPSQVILLVFCIISTNGLECYDCACPSNTICPCDKTESIEGNNTYCVIVREHIGENIDITLEHIPRNLTKFYVKNPYYISVRESISYDDVIPEWKTDTLKVIYGCNWDLCNKPDLVPLLPSSFSLSLPDEWLNNFILGSDPTMCHECPDGPSCGDTDFFDISRCPEKACNGTCILSDLFEHPDSDPLEFCYQSFCYESASDIEFDIDTHRIEIDGIYYLDTEEFAIWEIDVYCRADDCSRPEIFSEIRENLRKNINVNEFLHLRPAGVLCYSCEQCVDTTTCECTNVEFKEGTHCTIKREKLGDTTYITLEHLDRNSSKNYIKNPYYLSVRESIIYDVKTLEWSNKPDLIVFGCNWNYCNKPDLVSILPDSFFLTLPDDWLNTFVLGTNPGSCHECPLIAACGNTDFIDTSRCPEKACNETCVMREVFVNLDDFCYTSGCYYDISTPIFDVDTHRIEIDGVYHLDTQEFEIWEMDVFCRADDCSRPELFNDIRSKLQKTISADALLNLRPDGIWCYNCECTNSTTCPCNETLFKEGKDSYCTIVREHIRENIYITLEHIPRNSTKFYVKNPYYISVRESIKYIEESSDWITDPDVITYGCNWNYCNKPDLVPLLPSSFSLSLPDEWLNNFVLGSDPTMCHECPDGPSCGDTDFFDISRCPEKACNGTCILNDLFEHPDSDPLEFCYQSLCYEGESTPNFDIDTHRIEIDGICYLDTREFNIWEIDIFCRADDCSRPEIFDEIRSNLSKVIVVDPFLNLQPNTTTTTRAIPPSQSSTIAPGTISSTIQGSTTTPRATLPTTQGSVTTPPTTQGATTAPRTSASGGIITIPSMTTITNSGTMYIYGYVTLINILWLFLIVI</sequence>
<feature type="compositionally biased region" description="Low complexity" evidence="1">
    <location>
        <begin position="95"/>
        <end position="143"/>
    </location>
</feature>
<comment type="caution">
    <text evidence="5">The sequence shown here is derived from an EMBL/GenBank/DDBJ whole genome shotgun (WGS) entry which is preliminary data.</text>
</comment>
<feature type="compositionally biased region" description="Basic and acidic residues" evidence="1">
    <location>
        <begin position="405"/>
        <end position="416"/>
    </location>
</feature>
<feature type="compositionally biased region" description="Low complexity" evidence="1">
    <location>
        <begin position="1240"/>
        <end position="1279"/>
    </location>
</feature>
<dbReference type="Proteomes" id="UP000681722">
    <property type="component" value="Unassembled WGS sequence"/>
</dbReference>
<proteinExistence type="predicted"/>
<reference evidence="5" key="1">
    <citation type="submission" date="2021-02" db="EMBL/GenBank/DDBJ databases">
        <authorList>
            <person name="Nowell W R."/>
        </authorList>
    </citation>
    <scope>NUCLEOTIDE SEQUENCE</scope>
</reference>
<evidence type="ECO:0000313" key="4">
    <source>
        <dbReference type="EMBL" id="CAF1118247.1"/>
    </source>
</evidence>
<dbReference type="EMBL" id="CAJOBA010016094">
    <property type="protein sequence ID" value="CAF3890122.1"/>
    <property type="molecule type" value="Genomic_DNA"/>
</dbReference>
<dbReference type="Proteomes" id="UP000663829">
    <property type="component" value="Unassembled WGS sequence"/>
</dbReference>
<evidence type="ECO:0000256" key="3">
    <source>
        <dbReference type="SAM" id="SignalP"/>
    </source>
</evidence>
<evidence type="ECO:0000256" key="1">
    <source>
        <dbReference type="SAM" id="MobiDB-lite"/>
    </source>
</evidence>
<dbReference type="Proteomes" id="UP000677228">
    <property type="component" value="Unassembled WGS sequence"/>
</dbReference>
<dbReference type="EMBL" id="CAJNOK010010532">
    <property type="protein sequence ID" value="CAF1118247.1"/>
    <property type="molecule type" value="Genomic_DNA"/>
</dbReference>
<organism evidence="5 8">
    <name type="scientific">Didymodactylos carnosus</name>
    <dbReference type="NCBI Taxonomy" id="1234261"/>
    <lineage>
        <taxon>Eukaryota</taxon>
        <taxon>Metazoa</taxon>
        <taxon>Spiralia</taxon>
        <taxon>Gnathifera</taxon>
        <taxon>Rotifera</taxon>
        <taxon>Eurotatoria</taxon>
        <taxon>Bdelloidea</taxon>
        <taxon>Philodinida</taxon>
        <taxon>Philodinidae</taxon>
        <taxon>Didymodactylos</taxon>
    </lineage>
</organism>
<evidence type="ECO:0000313" key="7">
    <source>
        <dbReference type="EMBL" id="CAF3999324.1"/>
    </source>
</evidence>
<evidence type="ECO:0000313" key="5">
    <source>
        <dbReference type="EMBL" id="CAF1236968.1"/>
    </source>
</evidence>
<gene>
    <name evidence="5" type="ORF">GPM918_LOCUS25466</name>
    <name evidence="4" type="ORF">OVA965_LOCUS20053</name>
    <name evidence="7" type="ORF">SRO942_LOCUS25472</name>
    <name evidence="6" type="ORF">TMI583_LOCUS20317</name>
</gene>
<keyword evidence="2" id="KW-0812">Transmembrane</keyword>
<feature type="region of interest" description="Disordered" evidence="1">
    <location>
        <begin position="34"/>
        <end position="143"/>
    </location>
</feature>
<dbReference type="Proteomes" id="UP000682733">
    <property type="component" value="Unassembled WGS sequence"/>
</dbReference>
<evidence type="ECO:0000256" key="2">
    <source>
        <dbReference type="SAM" id="Phobius"/>
    </source>
</evidence>
<feature type="compositionally biased region" description="Basic and acidic residues" evidence="1">
    <location>
        <begin position="186"/>
        <end position="226"/>
    </location>
</feature>
<accession>A0A814Z4N9</accession>
<keyword evidence="2" id="KW-1133">Transmembrane helix</keyword>
<dbReference type="OrthoDB" id="10016912at2759"/>
<dbReference type="EMBL" id="CAJOBC010009900">
    <property type="protein sequence ID" value="CAF3999324.1"/>
    <property type="molecule type" value="Genomic_DNA"/>
</dbReference>
<evidence type="ECO:0000313" key="6">
    <source>
        <dbReference type="EMBL" id="CAF3890122.1"/>
    </source>
</evidence>
<feature type="signal peptide" evidence="3">
    <location>
        <begin position="1"/>
        <end position="25"/>
    </location>
</feature>
<feature type="chain" id="PRO_5036411190" evidence="3">
    <location>
        <begin position="26"/>
        <end position="1319"/>
    </location>
</feature>
<feature type="region of interest" description="Disordered" evidence="1">
    <location>
        <begin position="1222"/>
        <end position="1282"/>
    </location>
</feature>
<feature type="compositionally biased region" description="Polar residues" evidence="1">
    <location>
        <begin position="1222"/>
        <end position="1238"/>
    </location>
</feature>
<keyword evidence="3" id="KW-0732">Signal</keyword>
<feature type="transmembrane region" description="Helical" evidence="2">
    <location>
        <begin position="1300"/>
        <end position="1318"/>
    </location>
</feature>
<feature type="region of interest" description="Disordered" evidence="1">
    <location>
        <begin position="163"/>
        <end position="226"/>
    </location>
</feature>
<protein>
    <submittedName>
        <fullName evidence="5">Uncharacterized protein</fullName>
    </submittedName>
</protein>
<name>A0A814Z4N9_9BILA</name>
<keyword evidence="8" id="KW-1185">Reference proteome</keyword>
<keyword evidence="2" id="KW-0472">Membrane</keyword>
<feature type="compositionally biased region" description="Low complexity" evidence="1">
    <location>
        <begin position="38"/>
        <end position="87"/>
    </location>
</feature>
<dbReference type="EMBL" id="CAJNOQ010009894">
    <property type="protein sequence ID" value="CAF1236968.1"/>
    <property type="molecule type" value="Genomic_DNA"/>
</dbReference>
<evidence type="ECO:0000313" key="8">
    <source>
        <dbReference type="Proteomes" id="UP000663829"/>
    </source>
</evidence>
<feature type="region of interest" description="Disordered" evidence="1">
    <location>
        <begin position="396"/>
        <end position="425"/>
    </location>
</feature>